<evidence type="ECO:0000256" key="3">
    <source>
        <dbReference type="ARBA" id="ARBA00023235"/>
    </source>
</evidence>
<sequence length="128" mass="14193">MSSVDEVPKAAKNFHGLNTGEKEFDSCARVVTSHTIMALSAKSIYREKFEDEHLILKHPASGPGILPMADAGLNTNDSQFCICITRTKWLHGKHMVFGKMKQGVSIMEAMERCAFRNDARSPLPTVDN</sequence>
<feature type="domain" description="PPIase cyclophilin-type" evidence="5">
    <location>
        <begin position="5"/>
        <end position="128"/>
    </location>
</feature>
<dbReference type="GO" id="GO:0003755">
    <property type="term" value="F:peptidyl-prolyl cis-trans isomerase activity"/>
    <property type="evidence" value="ECO:0007669"/>
    <property type="project" value="UniProtKB-UniRule"/>
</dbReference>
<comment type="catalytic activity">
    <reaction evidence="1 4">
        <text>[protein]-peptidylproline (omega=180) = [protein]-peptidylproline (omega=0)</text>
        <dbReference type="Rhea" id="RHEA:16237"/>
        <dbReference type="Rhea" id="RHEA-COMP:10747"/>
        <dbReference type="Rhea" id="RHEA-COMP:10748"/>
        <dbReference type="ChEBI" id="CHEBI:83833"/>
        <dbReference type="ChEBI" id="CHEBI:83834"/>
        <dbReference type="EC" id="5.2.1.8"/>
    </reaction>
</comment>
<dbReference type="GO" id="GO:0005737">
    <property type="term" value="C:cytoplasm"/>
    <property type="evidence" value="ECO:0007669"/>
    <property type="project" value="TreeGrafter"/>
</dbReference>
<dbReference type="SUPFAM" id="SSF50891">
    <property type="entry name" value="Cyclophilin-like"/>
    <property type="match status" value="1"/>
</dbReference>
<dbReference type="GO" id="GO:0016018">
    <property type="term" value="F:cyclosporin A binding"/>
    <property type="evidence" value="ECO:0007669"/>
    <property type="project" value="TreeGrafter"/>
</dbReference>
<dbReference type="PRINTS" id="PR00153">
    <property type="entry name" value="CSAPPISMRASE"/>
</dbReference>
<dbReference type="Gene3D" id="2.40.100.10">
    <property type="entry name" value="Cyclophilin-like"/>
    <property type="match status" value="1"/>
</dbReference>
<dbReference type="PIRSF" id="PIRSF001467">
    <property type="entry name" value="Peptidylpro_ismrse"/>
    <property type="match status" value="1"/>
</dbReference>
<dbReference type="Proteomes" id="UP000092124">
    <property type="component" value="Unassembled WGS sequence"/>
</dbReference>
<dbReference type="AlphaFoldDB" id="A0A1A6FSI4"/>
<organism evidence="6 7">
    <name type="scientific">Neotoma lepida</name>
    <name type="common">Desert woodrat</name>
    <dbReference type="NCBI Taxonomy" id="56216"/>
    <lineage>
        <taxon>Eukaryota</taxon>
        <taxon>Metazoa</taxon>
        <taxon>Chordata</taxon>
        <taxon>Craniata</taxon>
        <taxon>Vertebrata</taxon>
        <taxon>Euteleostomi</taxon>
        <taxon>Mammalia</taxon>
        <taxon>Eutheria</taxon>
        <taxon>Euarchontoglires</taxon>
        <taxon>Glires</taxon>
        <taxon>Rodentia</taxon>
        <taxon>Myomorpha</taxon>
        <taxon>Muroidea</taxon>
        <taxon>Cricetidae</taxon>
        <taxon>Neotominae</taxon>
        <taxon>Neotoma</taxon>
    </lineage>
</organism>
<evidence type="ECO:0000313" key="6">
    <source>
        <dbReference type="EMBL" id="OBS56916.1"/>
    </source>
</evidence>
<proteinExistence type="inferred from homology"/>
<comment type="similarity">
    <text evidence="4">Belongs to the cyclophilin-type PPIase family.</text>
</comment>
<evidence type="ECO:0000256" key="1">
    <source>
        <dbReference type="ARBA" id="ARBA00000971"/>
    </source>
</evidence>
<keyword evidence="7" id="KW-1185">Reference proteome</keyword>
<accession>A0A1A6FSI4</accession>
<evidence type="ECO:0000259" key="5">
    <source>
        <dbReference type="PROSITE" id="PS50072"/>
    </source>
</evidence>
<keyword evidence="3 4" id="KW-0413">Isomerase</keyword>
<comment type="caution">
    <text evidence="6">The sequence shown here is derived from an EMBL/GenBank/DDBJ whole genome shotgun (WGS) entry which is preliminary data.</text>
</comment>
<dbReference type="PANTHER" id="PTHR11071:SF490">
    <property type="entry name" value="PEPTIDYL-PROLYL CIS-TRANS ISOMERASE A"/>
    <property type="match status" value="1"/>
</dbReference>
<reference evidence="6 7" key="1">
    <citation type="submission" date="2016-06" db="EMBL/GenBank/DDBJ databases">
        <title>The Draft Genome Sequence and Annotation of the Desert Woodrat Neotoma lepida.</title>
        <authorList>
            <person name="Campbell M."/>
            <person name="Oakeson K.F."/>
            <person name="Yandell M."/>
            <person name="Halpert J.R."/>
            <person name="Dearing D."/>
        </authorList>
    </citation>
    <scope>NUCLEOTIDE SEQUENCE [LARGE SCALE GENOMIC DNA]</scope>
    <source>
        <strain evidence="6">417</strain>
        <tissue evidence="6">Liver</tissue>
    </source>
</reference>
<name>A0A1A6FSI4_NEOLE</name>
<dbReference type="InterPro" id="IPR029000">
    <property type="entry name" value="Cyclophilin-like_dom_sf"/>
</dbReference>
<evidence type="ECO:0000256" key="4">
    <source>
        <dbReference type="RuleBase" id="RU363019"/>
    </source>
</evidence>
<dbReference type="EMBL" id="LZPO01118720">
    <property type="protein sequence ID" value="OBS56916.1"/>
    <property type="molecule type" value="Genomic_DNA"/>
</dbReference>
<dbReference type="InterPro" id="IPR024936">
    <property type="entry name" value="Cyclophilin-type_PPIase"/>
</dbReference>
<dbReference type="Pfam" id="PF00160">
    <property type="entry name" value="Pro_isomerase"/>
    <property type="match status" value="1"/>
</dbReference>
<dbReference type="GO" id="GO:0006457">
    <property type="term" value="P:protein folding"/>
    <property type="evidence" value="ECO:0007669"/>
    <property type="project" value="TreeGrafter"/>
</dbReference>
<evidence type="ECO:0000256" key="2">
    <source>
        <dbReference type="ARBA" id="ARBA00023110"/>
    </source>
</evidence>
<gene>
    <name evidence="6" type="ORF">A6R68_11958</name>
</gene>
<dbReference type="PROSITE" id="PS50072">
    <property type="entry name" value="CSA_PPIASE_2"/>
    <property type="match status" value="1"/>
</dbReference>
<dbReference type="InterPro" id="IPR002130">
    <property type="entry name" value="Cyclophilin-type_PPIase_dom"/>
</dbReference>
<dbReference type="PANTHER" id="PTHR11071">
    <property type="entry name" value="PEPTIDYL-PROLYL CIS-TRANS ISOMERASE"/>
    <property type="match status" value="1"/>
</dbReference>
<dbReference type="STRING" id="56216.A0A1A6FSI4"/>
<comment type="function">
    <text evidence="4">PPIases accelerate the folding of proteins. It catalyzes the cis-trans isomerization of proline imidic peptide bonds in oligopeptides.</text>
</comment>
<protein>
    <recommendedName>
        <fullName evidence="4">Peptidyl-prolyl cis-trans isomerase</fullName>
        <shortName evidence="4">PPIase</shortName>
        <ecNumber evidence="4">5.2.1.8</ecNumber>
    </recommendedName>
</protein>
<keyword evidence="2 4" id="KW-0697">Rotamase</keyword>
<dbReference type="EC" id="5.2.1.8" evidence="4"/>
<evidence type="ECO:0000313" key="7">
    <source>
        <dbReference type="Proteomes" id="UP000092124"/>
    </source>
</evidence>